<organism evidence="2">
    <name type="scientific">Bracon brevicornis</name>
    <dbReference type="NCBI Taxonomy" id="1563983"/>
    <lineage>
        <taxon>Eukaryota</taxon>
        <taxon>Metazoa</taxon>
        <taxon>Ecdysozoa</taxon>
        <taxon>Arthropoda</taxon>
        <taxon>Hexapoda</taxon>
        <taxon>Insecta</taxon>
        <taxon>Pterygota</taxon>
        <taxon>Neoptera</taxon>
        <taxon>Endopterygota</taxon>
        <taxon>Hymenoptera</taxon>
        <taxon>Apocrita</taxon>
        <taxon>Ichneumonoidea</taxon>
        <taxon>Braconidae</taxon>
        <taxon>Braconinae</taxon>
        <taxon>Bracon</taxon>
    </lineage>
</organism>
<accession>A0A6V7JU58</accession>
<feature type="region of interest" description="Disordered" evidence="1">
    <location>
        <begin position="1"/>
        <end position="106"/>
    </location>
</feature>
<feature type="compositionally biased region" description="Polar residues" evidence="1">
    <location>
        <begin position="90"/>
        <end position="106"/>
    </location>
</feature>
<evidence type="ECO:0000313" key="2">
    <source>
        <dbReference type="EMBL" id="CAD1555048.1"/>
    </source>
</evidence>
<feature type="compositionally biased region" description="Polar residues" evidence="1">
    <location>
        <begin position="40"/>
        <end position="70"/>
    </location>
</feature>
<proteinExistence type="predicted"/>
<dbReference type="AlphaFoldDB" id="A0A6V7JU58"/>
<dbReference type="EMBL" id="CADCXW020000021">
    <property type="protein sequence ID" value="CAD1555048.1"/>
    <property type="molecule type" value="Genomic_DNA"/>
</dbReference>
<gene>
    <name evidence="2" type="ORF">BBRV_LOCUS60755</name>
</gene>
<feature type="compositionally biased region" description="Low complexity" evidence="1">
    <location>
        <begin position="1"/>
        <end position="18"/>
    </location>
</feature>
<name>A0A6V7JU58_9HYME</name>
<evidence type="ECO:0000256" key="1">
    <source>
        <dbReference type="SAM" id="MobiDB-lite"/>
    </source>
</evidence>
<sequence length="255" mass="28725">MSCQSELSQSVSSPTKTGTKPKSKLARLATAKFSPKKQPHQQLPSTSNLEKSFSPMTQITNQNNDVSNVKSDCKSSPRRYHHSDDIQRQILKQTPASSPKRSPKRLQNNINLTGEEEIYEMGLAYEPSPITLAEEPAMSFLEFESLYNLEKELGQARQETIAELDEKCIFGGWFGTRRGVYTELPEPARSFEWMSRVTSGQTGGASQIPSEGFSFAPGWSISAQHFYQWHQRGKSIQQVRFDVPIFSYSAFYPGL</sequence>
<reference evidence="2" key="1">
    <citation type="submission" date="2020-07" db="EMBL/GenBank/DDBJ databases">
        <authorList>
            <person name="Ferguson B K."/>
        </authorList>
    </citation>
    <scope>NUCLEOTIDE SEQUENCE</scope>
    <source>
        <strain evidence="2">L06</strain>
    </source>
</reference>
<protein>
    <submittedName>
        <fullName evidence="2">Uncharacterized protein</fullName>
    </submittedName>
</protein>